<protein>
    <submittedName>
        <fullName evidence="2">Uncharacterized protein</fullName>
    </submittedName>
</protein>
<reference evidence="2 3" key="1">
    <citation type="submission" date="2019-06" db="EMBL/GenBank/DDBJ databases">
        <title>Whole genome shotgun sequence of Nitrobacter winogradskyi NBRC 14297.</title>
        <authorList>
            <person name="Hosoyama A."/>
            <person name="Uohara A."/>
            <person name="Ohji S."/>
            <person name="Ichikawa N."/>
        </authorList>
    </citation>
    <scope>NUCLEOTIDE SEQUENCE [LARGE SCALE GENOMIC DNA]</scope>
    <source>
        <strain evidence="2 3">NBRC 14297</strain>
    </source>
</reference>
<feature type="coiled-coil region" evidence="1">
    <location>
        <begin position="4"/>
        <end position="59"/>
    </location>
</feature>
<dbReference type="EMBL" id="BJNF01000027">
    <property type="protein sequence ID" value="GEC15253.1"/>
    <property type="molecule type" value="Genomic_DNA"/>
</dbReference>
<evidence type="ECO:0000256" key="1">
    <source>
        <dbReference type="SAM" id="Coils"/>
    </source>
</evidence>
<organism evidence="2 3">
    <name type="scientific">Nitrobacter winogradskyi</name>
    <name type="common">Nitrobacter agilis</name>
    <dbReference type="NCBI Taxonomy" id="913"/>
    <lineage>
        <taxon>Bacteria</taxon>
        <taxon>Pseudomonadati</taxon>
        <taxon>Pseudomonadota</taxon>
        <taxon>Alphaproteobacteria</taxon>
        <taxon>Hyphomicrobiales</taxon>
        <taxon>Nitrobacteraceae</taxon>
        <taxon>Nitrobacter</taxon>
    </lineage>
</organism>
<evidence type="ECO:0000313" key="3">
    <source>
        <dbReference type="Proteomes" id="UP000318825"/>
    </source>
</evidence>
<comment type="caution">
    <text evidence="2">The sequence shown here is derived from an EMBL/GenBank/DDBJ whole genome shotgun (WGS) entry which is preliminary data.</text>
</comment>
<name>A0A4Y3W8H5_NITWI</name>
<sequence>MIDRKELKARMAGETRVRMAAEERERLAIVRAERAEQSERNLTAELDRAHRLIDRLRAQIASMGCTVV</sequence>
<keyword evidence="1" id="KW-0175">Coiled coil</keyword>
<gene>
    <name evidence="2" type="ORF">NWI01_11450</name>
</gene>
<accession>A0A4Y3W8H5</accession>
<dbReference type="Proteomes" id="UP000318825">
    <property type="component" value="Unassembled WGS sequence"/>
</dbReference>
<proteinExistence type="predicted"/>
<dbReference type="RefSeq" id="WP_141382987.1">
    <property type="nucleotide sequence ID" value="NZ_BJNF01000027.1"/>
</dbReference>
<dbReference type="AlphaFoldDB" id="A0A4Y3W8H5"/>
<evidence type="ECO:0000313" key="2">
    <source>
        <dbReference type="EMBL" id="GEC15253.1"/>
    </source>
</evidence>